<dbReference type="PANTHER" id="PTHR19328:SF13">
    <property type="entry name" value="HIPL1 PROTEIN"/>
    <property type="match status" value="1"/>
</dbReference>
<dbReference type="AlphaFoldDB" id="X1A4Y8"/>
<gene>
    <name evidence="2" type="ORF">S01H4_04594</name>
</gene>
<reference evidence="2" key="1">
    <citation type="journal article" date="2014" name="Front. Microbiol.">
        <title>High frequency of phylogenetically diverse reductive dehalogenase-homologous genes in deep subseafloor sedimentary metagenomes.</title>
        <authorList>
            <person name="Kawai M."/>
            <person name="Futagami T."/>
            <person name="Toyoda A."/>
            <person name="Takaki Y."/>
            <person name="Nishi S."/>
            <person name="Hori S."/>
            <person name="Arai W."/>
            <person name="Tsubouchi T."/>
            <person name="Morono Y."/>
            <person name="Uchiyama I."/>
            <person name="Ito T."/>
            <person name="Fujiyama A."/>
            <person name="Inagaki F."/>
            <person name="Takami H."/>
        </authorList>
    </citation>
    <scope>NUCLEOTIDE SEQUENCE</scope>
    <source>
        <strain evidence="2">Expedition CK06-06</strain>
    </source>
</reference>
<dbReference type="Pfam" id="PF07995">
    <property type="entry name" value="GSDH"/>
    <property type="match status" value="1"/>
</dbReference>
<comment type="caution">
    <text evidence="2">The sequence shown here is derived from an EMBL/GenBank/DDBJ whole genome shotgun (WGS) entry which is preliminary data.</text>
</comment>
<dbReference type="EMBL" id="BART01001245">
    <property type="protein sequence ID" value="GAG65237.1"/>
    <property type="molecule type" value="Genomic_DNA"/>
</dbReference>
<proteinExistence type="predicted"/>
<dbReference type="SUPFAM" id="SSF50952">
    <property type="entry name" value="Soluble quinoprotein glucose dehydrogenase"/>
    <property type="match status" value="1"/>
</dbReference>
<dbReference type="InterPro" id="IPR011041">
    <property type="entry name" value="Quinoprot_gluc/sorb_DH_b-prop"/>
</dbReference>
<sequence length="365" mass="41084">MPDKIPWKILDKKKFKIELFSSNLNLPVNISFISKRGSKKNDPLLYVTELYSGIKVVKNDGSHETFVKDLLNYKPDFSFPGTGESGVIGIVSNPDNNDVYVSLIYKDKDKFFNKIEKHKTNNLIEPIKKETIIEGIPAINAAHQIQALTIGPDNKLYVNIGDGMINPEIAQDDNDLRGKILRMNLDGSIPSDNPIPNSFIYGKGLRNPFGADWRNSNNSLYISDNGPMYDDRIAMIEPGKNYGWPNSMRQNSIFWWEKTLGPTGIAFMQGDQFPKKYMDYIFVAMFGDTYKFGAEGKGKIIYKININLNNEVKSCEEFLKYTGDGPASIVGLAFGPDGLYFTDLFGEEGFKNKGISGNIYRIISQ</sequence>
<dbReference type="PANTHER" id="PTHR19328">
    <property type="entry name" value="HEDGEHOG-INTERACTING PROTEIN"/>
    <property type="match status" value="1"/>
</dbReference>
<dbReference type="InterPro" id="IPR011042">
    <property type="entry name" value="6-blade_b-propeller_TolB-like"/>
</dbReference>
<dbReference type="InterPro" id="IPR012938">
    <property type="entry name" value="Glc/Sorbosone_DH"/>
</dbReference>
<evidence type="ECO:0000259" key="1">
    <source>
        <dbReference type="Pfam" id="PF07995"/>
    </source>
</evidence>
<evidence type="ECO:0000313" key="2">
    <source>
        <dbReference type="EMBL" id="GAG65237.1"/>
    </source>
</evidence>
<organism evidence="2">
    <name type="scientific">marine sediment metagenome</name>
    <dbReference type="NCBI Taxonomy" id="412755"/>
    <lineage>
        <taxon>unclassified sequences</taxon>
        <taxon>metagenomes</taxon>
        <taxon>ecological metagenomes</taxon>
    </lineage>
</organism>
<feature type="domain" description="Glucose/Sorbosone dehydrogenase" evidence="1">
    <location>
        <begin position="45"/>
        <end position="284"/>
    </location>
</feature>
<protein>
    <recommendedName>
        <fullName evidence="1">Glucose/Sorbosone dehydrogenase domain-containing protein</fullName>
    </recommendedName>
</protein>
<accession>X1A4Y8</accession>
<name>X1A4Y8_9ZZZZ</name>
<dbReference type="Gene3D" id="2.120.10.30">
    <property type="entry name" value="TolB, C-terminal domain"/>
    <property type="match status" value="1"/>
</dbReference>